<dbReference type="Proteomes" id="UP001229244">
    <property type="component" value="Unassembled WGS sequence"/>
</dbReference>
<reference evidence="2" key="1">
    <citation type="submission" date="2023-07" db="EMBL/GenBank/DDBJ databases">
        <title>Genomic Encyclopedia of Type Strains, Phase IV (KMG-IV): sequencing the most valuable type-strain genomes for metagenomic binning, comparative biology and taxonomic classification.</title>
        <authorList>
            <person name="Goeker M."/>
        </authorList>
    </citation>
    <scope>NUCLEOTIDE SEQUENCE</scope>
    <source>
        <strain evidence="2">DSM 21202</strain>
    </source>
</reference>
<keyword evidence="1" id="KW-0732">Signal</keyword>
<dbReference type="PANTHER" id="PTHR37549">
    <property type="entry name" value="LIPOPROTEIN LPRI"/>
    <property type="match status" value="1"/>
</dbReference>
<evidence type="ECO:0000256" key="1">
    <source>
        <dbReference type="SAM" id="SignalP"/>
    </source>
</evidence>
<keyword evidence="3" id="KW-1185">Reference proteome</keyword>
<dbReference type="GO" id="GO:0005576">
    <property type="term" value="C:extracellular region"/>
    <property type="evidence" value="ECO:0007669"/>
    <property type="project" value="TreeGrafter"/>
</dbReference>
<accession>A0AAE4ATK3</accession>
<dbReference type="RefSeq" id="WP_306886089.1">
    <property type="nucleotide sequence ID" value="NZ_JAUSUL010000002.1"/>
</dbReference>
<evidence type="ECO:0000313" key="2">
    <source>
        <dbReference type="EMBL" id="MDQ0316260.1"/>
    </source>
</evidence>
<dbReference type="PANTHER" id="PTHR37549:SF1">
    <property type="entry name" value="LIPOPROTEIN LPRI"/>
    <property type="match status" value="1"/>
</dbReference>
<comment type="caution">
    <text evidence="2">The sequence shown here is derived from an EMBL/GenBank/DDBJ whole genome shotgun (WGS) entry which is preliminary data.</text>
</comment>
<feature type="chain" id="PRO_5042203805" evidence="1">
    <location>
        <begin position="24"/>
        <end position="116"/>
    </location>
</feature>
<proteinExistence type="predicted"/>
<dbReference type="InterPro" id="IPR052755">
    <property type="entry name" value="Lysozyme_Inhibitor_LprI"/>
</dbReference>
<dbReference type="EMBL" id="JAUSUL010000002">
    <property type="protein sequence ID" value="MDQ0316260.1"/>
    <property type="molecule type" value="Genomic_DNA"/>
</dbReference>
<organism evidence="2 3">
    <name type="scientific">Amorphus orientalis</name>
    <dbReference type="NCBI Taxonomy" id="649198"/>
    <lineage>
        <taxon>Bacteria</taxon>
        <taxon>Pseudomonadati</taxon>
        <taxon>Pseudomonadota</taxon>
        <taxon>Alphaproteobacteria</taxon>
        <taxon>Hyphomicrobiales</taxon>
        <taxon>Amorphaceae</taxon>
        <taxon>Amorphus</taxon>
    </lineage>
</organism>
<name>A0AAE4ATK3_9HYPH</name>
<sequence>MTRISLAILGAATALVLSGPAGAQSFDCANASKPDEKAICDSRQLANLDVKNATLYEVARNLVAMGQRGDLQDGEQAFLKKRAACGSSVSCIASAYQANIASIQSVLDRIYKNGPY</sequence>
<feature type="signal peptide" evidence="1">
    <location>
        <begin position="1"/>
        <end position="23"/>
    </location>
</feature>
<evidence type="ECO:0000313" key="3">
    <source>
        <dbReference type="Proteomes" id="UP001229244"/>
    </source>
</evidence>
<gene>
    <name evidence="2" type="ORF">J2S73_002717</name>
</gene>
<protein>
    <submittedName>
        <fullName evidence="2">Uncharacterized protein</fullName>
    </submittedName>
</protein>
<dbReference type="AlphaFoldDB" id="A0AAE4ATK3"/>